<evidence type="ECO:0000256" key="2">
    <source>
        <dbReference type="ARBA" id="ARBA00023125"/>
    </source>
</evidence>
<organism evidence="5 6">
    <name type="scientific">Piscirickettsia litoralis</name>
    <dbReference type="NCBI Taxonomy" id="1891921"/>
    <lineage>
        <taxon>Bacteria</taxon>
        <taxon>Pseudomonadati</taxon>
        <taxon>Pseudomonadota</taxon>
        <taxon>Gammaproteobacteria</taxon>
        <taxon>Thiotrichales</taxon>
        <taxon>Piscirickettsiaceae</taxon>
        <taxon>Piscirickettsia</taxon>
    </lineage>
</organism>
<dbReference type="InterPro" id="IPR015927">
    <property type="entry name" value="Peptidase_S24_S26A/B/C"/>
</dbReference>
<dbReference type="EMBL" id="MDTU01000001">
    <property type="protein sequence ID" value="ODN43701.1"/>
    <property type="molecule type" value="Genomic_DNA"/>
</dbReference>
<proteinExistence type="predicted"/>
<dbReference type="Pfam" id="PF13443">
    <property type="entry name" value="HTH_26"/>
    <property type="match status" value="1"/>
</dbReference>
<dbReference type="PROSITE" id="PS50943">
    <property type="entry name" value="HTH_CROC1"/>
    <property type="match status" value="1"/>
</dbReference>
<evidence type="ECO:0000256" key="3">
    <source>
        <dbReference type="ARBA" id="ARBA00023163"/>
    </source>
</evidence>
<dbReference type="Pfam" id="PF00717">
    <property type="entry name" value="Peptidase_S24"/>
    <property type="match status" value="1"/>
</dbReference>
<evidence type="ECO:0000259" key="4">
    <source>
        <dbReference type="PROSITE" id="PS50943"/>
    </source>
</evidence>
<dbReference type="SMART" id="SM00530">
    <property type="entry name" value="HTH_XRE"/>
    <property type="match status" value="1"/>
</dbReference>
<dbReference type="PANTHER" id="PTHR40661">
    <property type="match status" value="1"/>
</dbReference>
<dbReference type="CDD" id="cd00093">
    <property type="entry name" value="HTH_XRE"/>
    <property type="match status" value="1"/>
</dbReference>
<dbReference type="Gene3D" id="2.10.109.10">
    <property type="entry name" value="Umud Fragment, subunit A"/>
    <property type="match status" value="1"/>
</dbReference>
<evidence type="ECO:0000256" key="1">
    <source>
        <dbReference type="ARBA" id="ARBA00023015"/>
    </source>
</evidence>
<dbReference type="Proteomes" id="UP000094329">
    <property type="component" value="Unassembled WGS sequence"/>
</dbReference>
<feature type="domain" description="HTH cro/C1-type" evidence="4">
    <location>
        <begin position="31"/>
        <end position="74"/>
    </location>
</feature>
<keyword evidence="3" id="KW-0804">Transcription</keyword>
<comment type="caution">
    <text evidence="5">The sequence shown here is derived from an EMBL/GenBank/DDBJ whole genome shotgun (WGS) entry which is preliminary data.</text>
</comment>
<evidence type="ECO:0000313" key="6">
    <source>
        <dbReference type="Proteomes" id="UP000094329"/>
    </source>
</evidence>
<dbReference type="PANTHER" id="PTHR40661:SF3">
    <property type="entry name" value="FELS-1 PROPHAGE TRANSCRIPTIONAL REGULATOR"/>
    <property type="match status" value="1"/>
</dbReference>
<sequence length="224" mass="25240">MTLAKKNLHANNPSIKERLNHLMNEIRISEAELARQTGVPTTTINRMLLGHTTDPRANTLKPLAQFFSISIDQLLGLSPMNDRIPGTFNATNRSAWLTVPLIRWQDSIAWVFKHNSYSLDSHTQWITTDKHISDTSFAVKSLPSMEPRFREGSTLIVDPNHEYKDGMFVLVTLDGSNVVARSVLSDGADIYFKGFDHAIPTQAYNSTTQRILGVIVEARMNLYK</sequence>
<dbReference type="InterPro" id="IPR036286">
    <property type="entry name" value="LexA/Signal_pep-like_sf"/>
</dbReference>
<protein>
    <recommendedName>
        <fullName evidence="4">HTH cro/C1-type domain-containing protein</fullName>
    </recommendedName>
</protein>
<dbReference type="SUPFAM" id="SSF47413">
    <property type="entry name" value="lambda repressor-like DNA-binding domains"/>
    <property type="match status" value="1"/>
</dbReference>
<keyword evidence="6" id="KW-1185">Reference proteome</keyword>
<dbReference type="InterPro" id="IPR001387">
    <property type="entry name" value="Cro/C1-type_HTH"/>
</dbReference>
<keyword evidence="1" id="KW-0805">Transcription regulation</keyword>
<dbReference type="SUPFAM" id="SSF51306">
    <property type="entry name" value="LexA/Signal peptidase"/>
    <property type="match status" value="1"/>
</dbReference>
<evidence type="ECO:0000313" key="5">
    <source>
        <dbReference type="EMBL" id="ODN43701.1"/>
    </source>
</evidence>
<keyword evidence="2" id="KW-0238">DNA-binding</keyword>
<dbReference type="InterPro" id="IPR039418">
    <property type="entry name" value="LexA-like"/>
</dbReference>
<dbReference type="Gene3D" id="1.10.260.40">
    <property type="entry name" value="lambda repressor-like DNA-binding domains"/>
    <property type="match status" value="1"/>
</dbReference>
<dbReference type="InterPro" id="IPR010982">
    <property type="entry name" value="Lambda_DNA-bd_dom_sf"/>
</dbReference>
<dbReference type="CDD" id="cd06529">
    <property type="entry name" value="S24_LexA-like"/>
    <property type="match status" value="1"/>
</dbReference>
<gene>
    <name evidence="5" type="ORF">BGC07_13315</name>
</gene>
<reference evidence="5 6" key="1">
    <citation type="submission" date="2016-08" db="EMBL/GenBank/DDBJ databases">
        <title>Draft genome sequence of Candidatus Piscirickettsia litoralis, from seawater.</title>
        <authorList>
            <person name="Wan X."/>
            <person name="Lee A.J."/>
            <person name="Hou S."/>
            <person name="Donachie S.P."/>
        </authorList>
    </citation>
    <scope>NUCLEOTIDE SEQUENCE [LARGE SCALE GENOMIC DNA]</scope>
    <source>
        <strain evidence="5 6">Y2</strain>
    </source>
</reference>
<name>A0ABX3A7L8_9GAMM</name>
<accession>A0ABX3A7L8</accession>
<dbReference type="RefSeq" id="WP_069313498.1">
    <property type="nucleotide sequence ID" value="NZ_MDTU01000001.1"/>
</dbReference>